<dbReference type="EMBL" id="VLTN01000092">
    <property type="protein sequence ID" value="KAA0146317.1"/>
    <property type="molecule type" value="Genomic_DNA"/>
</dbReference>
<evidence type="ECO:0000313" key="7">
    <source>
        <dbReference type="Proteomes" id="UP000322899"/>
    </source>
</evidence>
<dbReference type="PANTHER" id="PTHR22765:SF416">
    <property type="entry name" value="E3 UBIQUITIN-PROTEIN LIGASE GODZILLA"/>
    <property type="match status" value="1"/>
</dbReference>
<keyword evidence="1" id="KW-0479">Metal-binding</keyword>
<evidence type="ECO:0000313" key="10">
    <source>
        <dbReference type="Proteomes" id="UP000325113"/>
    </source>
</evidence>
<dbReference type="GO" id="GO:0005737">
    <property type="term" value="C:cytoplasm"/>
    <property type="evidence" value="ECO:0007669"/>
    <property type="project" value="TreeGrafter"/>
</dbReference>
<dbReference type="Proteomes" id="UP000323011">
    <property type="component" value="Unassembled WGS sequence"/>
</dbReference>
<proteinExistence type="predicted"/>
<dbReference type="GO" id="GO:0006511">
    <property type="term" value="P:ubiquitin-dependent protein catabolic process"/>
    <property type="evidence" value="ECO:0007669"/>
    <property type="project" value="TreeGrafter"/>
</dbReference>
<dbReference type="EMBL" id="VLTO01000039">
    <property type="protein sequence ID" value="KAA0172982.1"/>
    <property type="molecule type" value="Genomic_DNA"/>
</dbReference>
<dbReference type="Proteomes" id="UP000322899">
    <property type="component" value="Unassembled WGS sequence"/>
</dbReference>
<keyword evidence="1" id="KW-0862">Zinc</keyword>
<dbReference type="Gene3D" id="3.30.40.10">
    <property type="entry name" value="Zinc/RING finger domain, C3HC4 (zinc finger)"/>
    <property type="match status" value="1"/>
</dbReference>
<dbReference type="Pfam" id="PF13639">
    <property type="entry name" value="zf-RING_2"/>
    <property type="match status" value="1"/>
</dbReference>
<dbReference type="SUPFAM" id="SSF57850">
    <property type="entry name" value="RING/U-box"/>
    <property type="match status" value="1"/>
</dbReference>
<dbReference type="Proteomes" id="UP000324907">
    <property type="component" value="Unassembled WGS sequence"/>
</dbReference>
<sequence>MARAAEEARSAAQASNAAAESSLASCEVFEADASFAAQRLECPITTEAMKEGDRVMKLPCGHMFLEESIRMWLGTSNTCPLCRAELPTRSGAARVDPERAAYDAARRVAQDHGGAPGGGAAGHGGAGSSYHSTGLRVAALPRGGGYGPGVTQRSSAQYPMARGAPQGGGWRPAPSYPPRHDGEGCCVM</sequence>
<dbReference type="PROSITE" id="PS50089">
    <property type="entry name" value="ZF_RING_2"/>
    <property type="match status" value="1"/>
</dbReference>
<reference evidence="7 8" key="1">
    <citation type="submission" date="2019-07" db="EMBL/GenBank/DDBJ databases">
        <title>Genomes of Cafeteria roenbergensis.</title>
        <authorList>
            <person name="Fischer M.G."/>
            <person name="Hackl T."/>
            <person name="Roman M."/>
        </authorList>
    </citation>
    <scope>NUCLEOTIDE SEQUENCE [LARGE SCALE GENOMIC DNA]</scope>
    <source>
        <strain evidence="3 8">BVI</strain>
        <strain evidence="4 10">Cflag</strain>
        <strain evidence="6 7">E4-10P</strain>
        <strain evidence="5 9">RCC970-E3</strain>
    </source>
</reference>
<dbReference type="EMBL" id="VLTM01000009">
    <property type="protein sequence ID" value="KAA0166195.1"/>
    <property type="molecule type" value="Genomic_DNA"/>
</dbReference>
<evidence type="ECO:0000313" key="8">
    <source>
        <dbReference type="Proteomes" id="UP000323011"/>
    </source>
</evidence>
<gene>
    <name evidence="6" type="ORF">FNF27_05473</name>
    <name evidence="5" type="ORF">FNF28_02042</name>
    <name evidence="3" type="ORF">FNF29_08132</name>
    <name evidence="4" type="ORF">FNF31_01421</name>
</gene>
<comment type="caution">
    <text evidence="6">The sequence shown here is derived from an EMBL/GenBank/DDBJ whole genome shotgun (WGS) entry which is preliminary data.</text>
</comment>
<organism evidence="6 7">
    <name type="scientific">Cafeteria roenbergensis</name>
    <name type="common">Marine flagellate</name>
    <dbReference type="NCBI Taxonomy" id="33653"/>
    <lineage>
        <taxon>Eukaryota</taxon>
        <taxon>Sar</taxon>
        <taxon>Stramenopiles</taxon>
        <taxon>Bigyra</taxon>
        <taxon>Opalozoa</taxon>
        <taxon>Bicosoecida</taxon>
        <taxon>Cafeteriaceae</taxon>
        <taxon>Cafeteria</taxon>
    </lineage>
</organism>
<dbReference type="OrthoDB" id="193236at2759"/>
<keyword evidence="8" id="KW-1185">Reference proteome</keyword>
<dbReference type="EMBL" id="VLTL01000021">
    <property type="protein sequence ID" value="KAA0169598.1"/>
    <property type="molecule type" value="Genomic_DNA"/>
</dbReference>
<evidence type="ECO:0000256" key="1">
    <source>
        <dbReference type="PROSITE-ProRule" id="PRU00175"/>
    </source>
</evidence>
<evidence type="ECO:0000313" key="4">
    <source>
        <dbReference type="EMBL" id="KAA0166195.1"/>
    </source>
</evidence>
<name>A0A5A8E5C7_CAFRO</name>
<feature type="domain" description="RING-type" evidence="2">
    <location>
        <begin position="42"/>
        <end position="83"/>
    </location>
</feature>
<protein>
    <recommendedName>
        <fullName evidence="2">RING-type domain-containing protein</fullName>
    </recommendedName>
</protein>
<dbReference type="GO" id="GO:0061630">
    <property type="term" value="F:ubiquitin protein ligase activity"/>
    <property type="evidence" value="ECO:0007669"/>
    <property type="project" value="TreeGrafter"/>
</dbReference>
<dbReference type="InterPro" id="IPR013083">
    <property type="entry name" value="Znf_RING/FYVE/PHD"/>
</dbReference>
<dbReference type="AlphaFoldDB" id="A0A5A8E5C7"/>
<evidence type="ECO:0000313" key="9">
    <source>
        <dbReference type="Proteomes" id="UP000324907"/>
    </source>
</evidence>
<dbReference type="Proteomes" id="UP000325113">
    <property type="component" value="Unassembled WGS sequence"/>
</dbReference>
<evidence type="ECO:0000259" key="2">
    <source>
        <dbReference type="PROSITE" id="PS50089"/>
    </source>
</evidence>
<dbReference type="InterPro" id="IPR001841">
    <property type="entry name" value="Znf_RING"/>
</dbReference>
<evidence type="ECO:0000313" key="5">
    <source>
        <dbReference type="EMBL" id="KAA0169598.1"/>
    </source>
</evidence>
<evidence type="ECO:0000313" key="3">
    <source>
        <dbReference type="EMBL" id="KAA0146317.1"/>
    </source>
</evidence>
<dbReference type="PANTHER" id="PTHR22765">
    <property type="entry name" value="RING FINGER AND PROTEASE ASSOCIATED DOMAIN-CONTAINING"/>
    <property type="match status" value="1"/>
</dbReference>
<accession>A0A5A8E5C7</accession>
<dbReference type="InterPro" id="IPR051826">
    <property type="entry name" value="E3_ubiquitin-ligase_domain"/>
</dbReference>
<keyword evidence="1" id="KW-0863">Zinc-finger</keyword>
<dbReference type="GO" id="GO:0008270">
    <property type="term" value="F:zinc ion binding"/>
    <property type="evidence" value="ECO:0007669"/>
    <property type="project" value="UniProtKB-KW"/>
</dbReference>
<evidence type="ECO:0000313" key="6">
    <source>
        <dbReference type="EMBL" id="KAA0172982.1"/>
    </source>
</evidence>